<evidence type="ECO:0000256" key="2">
    <source>
        <dbReference type="ARBA" id="ARBA00004613"/>
    </source>
</evidence>
<dbReference type="Proteomes" id="UP000256970">
    <property type="component" value="Unassembled WGS sequence"/>
</dbReference>
<keyword evidence="7" id="KW-0378">Hydrolase</keyword>
<dbReference type="EC" id="3.2.1.78" evidence="4"/>
<comment type="subcellular location">
    <subcellularLocation>
        <location evidence="2">Secreted</location>
    </subcellularLocation>
</comment>
<dbReference type="GO" id="GO:0016985">
    <property type="term" value="F:mannan endo-1,4-beta-mannosidase activity"/>
    <property type="evidence" value="ECO:0007669"/>
    <property type="project" value="UniProtKB-EC"/>
</dbReference>
<dbReference type="STRING" id="3088.A0A383W967"/>
<accession>A0A383W967</accession>
<dbReference type="InterPro" id="IPR017853">
    <property type="entry name" value="GH"/>
</dbReference>
<dbReference type="EMBL" id="FNXT01001197">
    <property type="protein sequence ID" value="SZX73730.1"/>
    <property type="molecule type" value="Genomic_DNA"/>
</dbReference>
<dbReference type="GO" id="GO:0000272">
    <property type="term" value="P:polysaccharide catabolic process"/>
    <property type="evidence" value="ECO:0007669"/>
    <property type="project" value="InterPro"/>
</dbReference>
<evidence type="ECO:0000256" key="1">
    <source>
        <dbReference type="ARBA" id="ARBA00001678"/>
    </source>
</evidence>
<dbReference type="GO" id="GO:0005576">
    <property type="term" value="C:extracellular region"/>
    <property type="evidence" value="ECO:0007669"/>
    <property type="project" value="UniProtKB-SubCell"/>
</dbReference>
<sequence length="350" mass="39685">MEPFAGTNCYYLLEKAIYNDRDIVRNTLRDIKKAGFNVIRMWAFSDGEGQGKLQTRPGVPDPAALAAFDWLMDEVEALGGIKLMLTLTNCLADYGGMQQYVRWAKGEAGPGPNDFGFNERFELYTNSRAKDFYKEYVAAIINRYKGRACIHSWDICNEPRNRLPNAPSDVIAGWVQEAAGWVKSLDTRHPVTVGSEGFFGPSPPAPVDWQGKNPYGYNEGCNWALESQSPNIDFVCIHSYADQWRRGDTTQQWLDFNKQWLDCHLEACSKHLGNKPLVLQEYNMPQCPQRTQYYDYVRQTLAAKNLLVGALCWMTAAEGYYNDGYTLYASSPEMQPLTSMCAQINRPRPA</sequence>
<dbReference type="InterPro" id="IPR001547">
    <property type="entry name" value="Glyco_hydro_5"/>
</dbReference>
<evidence type="ECO:0000313" key="10">
    <source>
        <dbReference type="EMBL" id="SZX73730.1"/>
    </source>
</evidence>
<dbReference type="Gene3D" id="3.20.20.80">
    <property type="entry name" value="Glycosidases"/>
    <property type="match status" value="1"/>
</dbReference>
<organism evidence="10 11">
    <name type="scientific">Tetradesmus obliquus</name>
    <name type="common">Green alga</name>
    <name type="synonym">Acutodesmus obliquus</name>
    <dbReference type="NCBI Taxonomy" id="3088"/>
    <lineage>
        <taxon>Eukaryota</taxon>
        <taxon>Viridiplantae</taxon>
        <taxon>Chlorophyta</taxon>
        <taxon>core chlorophytes</taxon>
        <taxon>Chlorophyceae</taxon>
        <taxon>CS clade</taxon>
        <taxon>Sphaeropleales</taxon>
        <taxon>Scenedesmaceae</taxon>
        <taxon>Tetradesmus</taxon>
    </lineage>
</organism>
<feature type="domain" description="Glycoside hydrolase family 5" evidence="9">
    <location>
        <begin position="19"/>
        <end position="286"/>
    </location>
</feature>
<name>A0A383W967_TETOB</name>
<evidence type="ECO:0000313" key="11">
    <source>
        <dbReference type="Proteomes" id="UP000256970"/>
    </source>
</evidence>
<dbReference type="PANTHER" id="PTHR31451:SF39">
    <property type="entry name" value="MANNAN ENDO-1,4-BETA-MANNOSIDASE 1"/>
    <property type="match status" value="1"/>
</dbReference>
<dbReference type="SUPFAM" id="SSF51445">
    <property type="entry name" value="(Trans)glycosidases"/>
    <property type="match status" value="1"/>
</dbReference>
<reference evidence="10 11" key="1">
    <citation type="submission" date="2016-10" db="EMBL/GenBank/DDBJ databases">
        <authorList>
            <person name="Cai Z."/>
        </authorList>
    </citation>
    <scope>NUCLEOTIDE SEQUENCE [LARGE SCALE GENOMIC DNA]</scope>
</reference>
<dbReference type="Pfam" id="PF26410">
    <property type="entry name" value="GH5_mannosidase"/>
    <property type="match status" value="1"/>
</dbReference>
<dbReference type="AlphaFoldDB" id="A0A383W967"/>
<keyword evidence="6" id="KW-0732">Signal</keyword>
<keyword evidence="5" id="KW-0964">Secreted</keyword>
<evidence type="ECO:0000256" key="6">
    <source>
        <dbReference type="ARBA" id="ARBA00022729"/>
    </source>
</evidence>
<evidence type="ECO:0000256" key="8">
    <source>
        <dbReference type="ARBA" id="ARBA00023295"/>
    </source>
</evidence>
<comment type="similarity">
    <text evidence="3">Belongs to the glycosyl hydrolase 5 (cellulase A) family.</text>
</comment>
<evidence type="ECO:0000256" key="7">
    <source>
        <dbReference type="ARBA" id="ARBA00022801"/>
    </source>
</evidence>
<evidence type="ECO:0000256" key="5">
    <source>
        <dbReference type="ARBA" id="ARBA00022525"/>
    </source>
</evidence>
<keyword evidence="11" id="KW-1185">Reference proteome</keyword>
<dbReference type="PANTHER" id="PTHR31451">
    <property type="match status" value="1"/>
</dbReference>
<gene>
    <name evidence="10" type="ORF">BQ4739_LOCUS13983</name>
</gene>
<evidence type="ECO:0000256" key="4">
    <source>
        <dbReference type="ARBA" id="ARBA00012706"/>
    </source>
</evidence>
<protein>
    <recommendedName>
        <fullName evidence="4">mannan endo-1,4-beta-mannosidase</fullName>
        <ecNumber evidence="4">3.2.1.78</ecNumber>
    </recommendedName>
</protein>
<keyword evidence="8" id="KW-0326">Glycosidase</keyword>
<comment type="catalytic activity">
    <reaction evidence="1">
        <text>Random hydrolysis of (1-&gt;4)-beta-D-mannosidic linkages in mannans, galactomannans and glucomannans.</text>
        <dbReference type="EC" id="3.2.1.78"/>
    </reaction>
</comment>
<evidence type="ECO:0000256" key="3">
    <source>
        <dbReference type="ARBA" id="ARBA00005641"/>
    </source>
</evidence>
<dbReference type="InterPro" id="IPR045053">
    <property type="entry name" value="MAN-like"/>
</dbReference>
<evidence type="ECO:0000259" key="9">
    <source>
        <dbReference type="Pfam" id="PF26410"/>
    </source>
</evidence>
<proteinExistence type="inferred from homology"/>